<dbReference type="GO" id="GO:0004148">
    <property type="term" value="F:dihydrolipoyl dehydrogenase (NADH) activity"/>
    <property type="evidence" value="ECO:0007669"/>
    <property type="project" value="UniProtKB-EC"/>
</dbReference>
<feature type="disulfide bond" description="Redox-active" evidence="12">
    <location>
        <begin position="126"/>
        <end position="131"/>
    </location>
</feature>
<dbReference type="Gene3D" id="3.30.390.30">
    <property type="match status" value="1"/>
</dbReference>
<feature type="binding site" evidence="11">
    <location>
        <position position="405"/>
    </location>
    <ligand>
        <name>FAD</name>
        <dbReference type="ChEBI" id="CHEBI:57692"/>
    </ligand>
</feature>
<dbReference type="PANTHER" id="PTHR22912">
    <property type="entry name" value="DISULFIDE OXIDOREDUCTASE"/>
    <property type="match status" value="1"/>
</dbReference>
<evidence type="ECO:0000256" key="11">
    <source>
        <dbReference type="PIRSR" id="PIRSR000350-3"/>
    </source>
</evidence>
<dbReference type="SUPFAM" id="SSF51905">
    <property type="entry name" value="FAD/NAD(P)-binding domain"/>
    <property type="match status" value="1"/>
</dbReference>
<evidence type="ECO:0000259" key="14">
    <source>
        <dbReference type="Pfam" id="PF02852"/>
    </source>
</evidence>
<dbReference type="GO" id="GO:0045252">
    <property type="term" value="C:oxoglutarate dehydrogenase complex"/>
    <property type="evidence" value="ECO:0007669"/>
    <property type="project" value="TreeGrafter"/>
</dbReference>
<feature type="binding site" evidence="11">
    <location>
        <position position="294"/>
    </location>
    <ligand>
        <name>NAD(+)</name>
        <dbReference type="ChEBI" id="CHEBI:57540"/>
    </ligand>
</feature>
<evidence type="ECO:0000256" key="12">
    <source>
        <dbReference type="PIRSR" id="PIRSR000350-4"/>
    </source>
</evidence>
<dbReference type="GO" id="GO:0006103">
    <property type="term" value="P:2-oxoglutarate metabolic process"/>
    <property type="evidence" value="ECO:0007669"/>
    <property type="project" value="TreeGrafter"/>
</dbReference>
<feature type="domain" description="FAD/NAD(P)-binding" evidence="15">
    <location>
        <begin position="83"/>
        <end position="420"/>
    </location>
</feature>
<keyword evidence="3 13" id="KW-0285">Flavoprotein</keyword>
<feature type="binding site" evidence="11">
    <location>
        <position position="135"/>
    </location>
    <ligand>
        <name>FAD</name>
        <dbReference type="ChEBI" id="CHEBI:57692"/>
    </ligand>
</feature>
<reference evidence="16 17" key="1">
    <citation type="journal article" date="2013" name="PLoS ONE">
        <title>Bacterial endosymbiosis in a chordate host: long-term co-evolution and conservation of secondary metabolism.</title>
        <authorList>
            <person name="Kwan J.C."/>
            <person name="Schmidt E.W."/>
        </authorList>
    </citation>
    <scope>NUCLEOTIDE SEQUENCE [LARGE SCALE GENOMIC DNA]</scope>
    <source>
        <strain evidence="17">L6</strain>
    </source>
</reference>
<dbReference type="InterPro" id="IPR036188">
    <property type="entry name" value="FAD/NAD-bd_sf"/>
</dbReference>
<dbReference type="PRINTS" id="PR00411">
    <property type="entry name" value="PNDRDTASEI"/>
</dbReference>
<keyword evidence="4 11" id="KW-0274">FAD</keyword>
<dbReference type="GO" id="GO:0050660">
    <property type="term" value="F:flavin adenine dinucleotide binding"/>
    <property type="evidence" value="ECO:0007669"/>
    <property type="project" value="InterPro"/>
</dbReference>
<evidence type="ECO:0000256" key="2">
    <source>
        <dbReference type="ARBA" id="ARBA00012608"/>
    </source>
</evidence>
<feature type="binding site" evidence="11">
    <location>
        <position position="359"/>
    </location>
    <ligand>
        <name>NAD(+)</name>
        <dbReference type="ChEBI" id="CHEBI:57540"/>
    </ligand>
</feature>
<dbReference type="Proteomes" id="UP000018951">
    <property type="component" value="Unassembled WGS sequence"/>
</dbReference>
<comment type="miscellaneous">
    <text evidence="13">The active site is a redox-active disulfide bond.</text>
</comment>
<comment type="cofactor">
    <cofactor evidence="11 13">
        <name>FAD</name>
        <dbReference type="ChEBI" id="CHEBI:57692"/>
    </cofactor>
    <text evidence="11 13">Binds 1 FAD per subunit.</text>
</comment>
<accession>W2V096</accession>
<dbReference type="PANTHER" id="PTHR22912:SF151">
    <property type="entry name" value="DIHYDROLIPOYL DEHYDROGENASE, MITOCHONDRIAL"/>
    <property type="match status" value="1"/>
</dbReference>
<dbReference type="Pfam" id="PF07992">
    <property type="entry name" value="Pyr_redox_2"/>
    <property type="match status" value="1"/>
</dbReference>
<evidence type="ECO:0000313" key="17">
    <source>
        <dbReference type="Proteomes" id="UP000018951"/>
    </source>
</evidence>
<dbReference type="InterPro" id="IPR050151">
    <property type="entry name" value="Class-I_Pyr_Nuc-Dis_Oxidored"/>
</dbReference>
<feature type="binding site" evidence="11">
    <location>
        <begin position="411"/>
        <end position="414"/>
    </location>
    <ligand>
        <name>FAD</name>
        <dbReference type="ChEBI" id="CHEBI:57692"/>
    </ligand>
</feature>
<keyword evidence="5 13" id="KW-0560">Oxidoreductase</keyword>
<keyword evidence="8 13" id="KW-0676">Redox-active center</keyword>
<dbReference type="Pfam" id="PF02852">
    <property type="entry name" value="Pyr_redox_dim"/>
    <property type="match status" value="1"/>
</dbReference>
<dbReference type="PROSITE" id="PS00076">
    <property type="entry name" value="PYRIDINE_REDOX_1"/>
    <property type="match status" value="1"/>
</dbReference>
<keyword evidence="7" id="KW-1015">Disulfide bond</keyword>
<dbReference type="InterPro" id="IPR006258">
    <property type="entry name" value="Lipoamide_DH"/>
</dbReference>
<protein>
    <recommendedName>
        <fullName evidence="2 13">Dihydrolipoyl dehydrogenase</fullName>
        <ecNumber evidence="2 13">1.8.1.4</ecNumber>
    </recommendedName>
</protein>
<feature type="active site" description="Proton acceptor" evidence="10">
    <location>
        <position position="536"/>
    </location>
</feature>
<evidence type="ECO:0000256" key="10">
    <source>
        <dbReference type="PIRSR" id="PIRSR000350-2"/>
    </source>
</evidence>
<comment type="catalytic activity">
    <reaction evidence="9 13">
        <text>N(6)-[(R)-dihydrolipoyl]-L-lysyl-[protein] + NAD(+) = N(6)-[(R)-lipoyl]-L-lysyl-[protein] + NADH + H(+)</text>
        <dbReference type="Rhea" id="RHEA:15045"/>
        <dbReference type="Rhea" id="RHEA-COMP:10474"/>
        <dbReference type="Rhea" id="RHEA-COMP:10475"/>
        <dbReference type="ChEBI" id="CHEBI:15378"/>
        <dbReference type="ChEBI" id="CHEBI:57540"/>
        <dbReference type="ChEBI" id="CHEBI:57945"/>
        <dbReference type="ChEBI" id="CHEBI:83099"/>
        <dbReference type="ChEBI" id="CHEBI:83100"/>
        <dbReference type="EC" id="1.8.1.4"/>
    </reaction>
</comment>
<evidence type="ECO:0000256" key="5">
    <source>
        <dbReference type="ARBA" id="ARBA00023002"/>
    </source>
</evidence>
<comment type="similarity">
    <text evidence="1 13">Belongs to the class-I pyridine nucleotide-disulfide oxidoreductase family.</text>
</comment>
<dbReference type="InterPro" id="IPR004099">
    <property type="entry name" value="Pyr_nucl-diS_OxRdtase_dimer"/>
</dbReference>
<dbReference type="STRING" id="1401685.P857_1009"/>
<evidence type="ECO:0000313" key="16">
    <source>
        <dbReference type="EMBL" id="ETO91831.1"/>
    </source>
</evidence>
<evidence type="ECO:0000256" key="3">
    <source>
        <dbReference type="ARBA" id="ARBA00022630"/>
    </source>
</evidence>
<keyword evidence="11" id="KW-0547">Nucleotide-binding</keyword>
<sequence>MSYFIRKKEFIVNNFGNNIHNNTIENNYGAKYYMRLDVYEKHCHFSSLFVNIQNFLFTKYKKLCYQLTMFVPGKIVDMGVAVDVLVIGSGPGGYIAALEVQKLYKEQGKSMQVMCVDMSVNNGGVCLNTGCIPSKFLLDKSHHVYQARNNFFSSAIEVSDVSCDMKKLISEKQEVINTLSKGIDYLFSKAGVSSKKETKATILSRKDNLYQVELENINSREKNLISVRNIIIAVGSEPVSIPGIKIDEEDILSSTGSLALTKIPSSMLVVGGGVIGVEMASVYNNLGSKICIVEGEGQIIPSFDSDLSKSLQSILSKRDIKFEFNKFLSECKKEDNSYTVKYSDGSEAGGFDKILVSIGRKPVDHKQYLNFDVKISDRNMLEVDSSLQVLGLDDKPIPGLYAIGDVIGGTMLAHKAETEAKAVARIIMGRNDAYIGLIPSVIYTNPEVASLGSTEDELKQRGIKYKVAKVPFSSNGKARAIHATDGFVKVLAHSESKIILGVHIIGYMASAILSEVYLPMDNSMVASDFVHVCHSHPDLNESLRDAMIIIAE</sequence>
<dbReference type="SUPFAM" id="SSF55424">
    <property type="entry name" value="FAD/NAD-linked reductases, dimerisation (C-terminal) domain"/>
    <property type="match status" value="1"/>
</dbReference>
<comment type="caution">
    <text evidence="16">The sequence shown here is derived from an EMBL/GenBank/DDBJ whole genome shotgun (WGS) entry which is preliminary data.</text>
</comment>
<dbReference type="AlphaFoldDB" id="W2V096"/>
<dbReference type="Gene3D" id="3.50.50.60">
    <property type="entry name" value="FAD/NAD(P)-binding domain"/>
    <property type="match status" value="2"/>
</dbReference>
<dbReference type="InterPro" id="IPR023753">
    <property type="entry name" value="FAD/NAD-binding_dom"/>
</dbReference>
<gene>
    <name evidence="16" type="primary">lpdA-2</name>
    <name evidence="16" type="ORF">P857_1009</name>
</gene>
<evidence type="ECO:0000256" key="9">
    <source>
        <dbReference type="ARBA" id="ARBA00049187"/>
    </source>
</evidence>
<evidence type="ECO:0000256" key="8">
    <source>
        <dbReference type="ARBA" id="ARBA00023284"/>
    </source>
</evidence>
<name>W2V096_9RICK</name>
<dbReference type="EC" id="1.8.1.4" evidence="2 13"/>
<proteinExistence type="inferred from homology"/>
<evidence type="ECO:0000256" key="13">
    <source>
        <dbReference type="RuleBase" id="RU003692"/>
    </source>
</evidence>
<feature type="domain" description="Pyridine nucleotide-disulphide oxidoreductase dimerisation" evidence="14">
    <location>
        <begin position="438"/>
        <end position="546"/>
    </location>
</feature>
<evidence type="ECO:0000256" key="6">
    <source>
        <dbReference type="ARBA" id="ARBA00023027"/>
    </source>
</evidence>
<feature type="binding site" evidence="11">
    <location>
        <begin position="271"/>
        <end position="278"/>
    </location>
    <ligand>
        <name>NAD(+)</name>
        <dbReference type="ChEBI" id="CHEBI:57540"/>
    </ligand>
</feature>
<evidence type="ECO:0000256" key="4">
    <source>
        <dbReference type="ARBA" id="ARBA00022827"/>
    </source>
</evidence>
<evidence type="ECO:0000259" key="15">
    <source>
        <dbReference type="Pfam" id="PF07992"/>
    </source>
</evidence>
<dbReference type="EMBL" id="AXCJ01000001">
    <property type="protein sequence ID" value="ETO91831.1"/>
    <property type="molecule type" value="Genomic_DNA"/>
</dbReference>
<evidence type="ECO:0000256" key="1">
    <source>
        <dbReference type="ARBA" id="ARBA00007532"/>
    </source>
</evidence>
<dbReference type="NCBIfam" id="TIGR01350">
    <property type="entry name" value="lipoamide_DH"/>
    <property type="match status" value="1"/>
</dbReference>
<evidence type="ECO:0000256" key="7">
    <source>
        <dbReference type="ARBA" id="ARBA00023157"/>
    </source>
</evidence>
<dbReference type="InterPro" id="IPR001100">
    <property type="entry name" value="Pyr_nuc-diS_OxRdtase"/>
</dbReference>
<dbReference type="PRINTS" id="PR00368">
    <property type="entry name" value="FADPNR"/>
</dbReference>
<keyword evidence="6 11" id="KW-0520">NAD</keyword>
<organism evidence="16 17">
    <name type="scientific">Candidatus Xenolissoclinum pacificiensis L6</name>
    <dbReference type="NCBI Taxonomy" id="1401685"/>
    <lineage>
        <taxon>Bacteria</taxon>
        <taxon>Pseudomonadati</taxon>
        <taxon>Pseudomonadota</taxon>
        <taxon>Alphaproteobacteria</taxon>
        <taxon>Rickettsiales</taxon>
        <taxon>Anaplasmataceae</taxon>
        <taxon>Candidatus Xenolissoclinum</taxon>
    </lineage>
</organism>
<dbReference type="FunFam" id="3.30.390.30:FF:000001">
    <property type="entry name" value="Dihydrolipoyl dehydrogenase"/>
    <property type="match status" value="1"/>
</dbReference>
<dbReference type="InterPro" id="IPR012999">
    <property type="entry name" value="Pyr_OxRdtase_I_AS"/>
</dbReference>
<keyword evidence="17" id="KW-1185">Reference proteome</keyword>
<dbReference type="PIRSF" id="PIRSF000350">
    <property type="entry name" value="Mercury_reductase_MerA"/>
    <property type="match status" value="1"/>
</dbReference>
<dbReference type="InterPro" id="IPR016156">
    <property type="entry name" value="FAD/NAD-linked_Rdtase_dimer_sf"/>
</dbReference>